<dbReference type="SUPFAM" id="SSF52009">
    <property type="entry name" value="Phosphohistidine domain"/>
    <property type="match status" value="1"/>
</dbReference>
<evidence type="ECO:0000256" key="9">
    <source>
        <dbReference type="ARBA" id="ARBA00022679"/>
    </source>
</evidence>
<dbReference type="InterPro" id="IPR008279">
    <property type="entry name" value="PEP-util_enz_mobile_dom"/>
</dbReference>
<evidence type="ECO:0000256" key="8">
    <source>
        <dbReference type="ARBA" id="ARBA00022597"/>
    </source>
</evidence>
<dbReference type="PANTHER" id="PTHR46244">
    <property type="entry name" value="PHOSPHOENOLPYRUVATE-PROTEIN PHOSPHOTRANSFERASE"/>
    <property type="match status" value="1"/>
</dbReference>
<dbReference type="Gene3D" id="3.50.30.10">
    <property type="entry name" value="Phosphohistidine domain"/>
    <property type="match status" value="1"/>
</dbReference>
<feature type="non-terminal residue" evidence="16">
    <location>
        <position position="1"/>
    </location>
</feature>
<dbReference type="InterPro" id="IPR000121">
    <property type="entry name" value="PEP_util_C"/>
</dbReference>
<name>A0A660SMQ9_UNCW3</name>
<evidence type="ECO:0000256" key="10">
    <source>
        <dbReference type="ARBA" id="ARBA00022683"/>
    </source>
</evidence>
<dbReference type="PANTHER" id="PTHR46244:SF6">
    <property type="entry name" value="PHOSPHOENOLPYRUVATE-PROTEIN PHOSPHOTRANSFERASE"/>
    <property type="match status" value="1"/>
</dbReference>
<proteinExistence type="inferred from homology"/>
<feature type="domain" description="PEP-utilising enzyme C-terminal" evidence="15">
    <location>
        <begin position="117"/>
        <end position="402"/>
    </location>
</feature>
<feature type="domain" description="PEP-utilising enzyme mobile" evidence="14">
    <location>
        <begin position="18"/>
        <end position="90"/>
    </location>
</feature>
<comment type="similarity">
    <text evidence="4">Belongs to the PEP-utilizing enzyme family.</text>
</comment>
<protein>
    <recommendedName>
        <fullName evidence="5">phosphoenolpyruvate--protein phosphotransferase</fullName>
        <ecNumber evidence="5">2.7.3.9</ecNumber>
    </recommendedName>
</protein>
<dbReference type="InterPro" id="IPR006318">
    <property type="entry name" value="PTS_EI-like"/>
</dbReference>
<evidence type="ECO:0000256" key="13">
    <source>
        <dbReference type="ARBA" id="ARBA00022842"/>
    </source>
</evidence>
<dbReference type="SUPFAM" id="SSF51621">
    <property type="entry name" value="Phosphoenolpyruvate/pyruvate domain"/>
    <property type="match status" value="1"/>
</dbReference>
<dbReference type="GO" id="GO:0016301">
    <property type="term" value="F:kinase activity"/>
    <property type="evidence" value="ECO:0007669"/>
    <property type="project" value="UniProtKB-KW"/>
</dbReference>
<dbReference type="InterPro" id="IPR036637">
    <property type="entry name" value="Phosphohistidine_dom_sf"/>
</dbReference>
<gene>
    <name evidence="16" type="primary">ptsP</name>
    <name evidence="16" type="ORF">DRP53_02145</name>
</gene>
<comment type="subcellular location">
    <subcellularLocation>
        <location evidence="3">Cytoplasm</location>
    </subcellularLocation>
</comment>
<evidence type="ECO:0000256" key="7">
    <source>
        <dbReference type="ARBA" id="ARBA00022490"/>
    </source>
</evidence>
<dbReference type="InterPro" id="IPR050499">
    <property type="entry name" value="PEP-utilizing_PTS_enzyme"/>
</dbReference>
<dbReference type="InterPro" id="IPR015813">
    <property type="entry name" value="Pyrv/PenolPyrv_kinase-like_dom"/>
</dbReference>
<keyword evidence="12" id="KW-0418">Kinase</keyword>
<keyword evidence="13" id="KW-0460">Magnesium</keyword>
<evidence type="ECO:0000256" key="2">
    <source>
        <dbReference type="ARBA" id="ARBA00001946"/>
    </source>
</evidence>
<dbReference type="AlphaFoldDB" id="A0A660SMQ9"/>
<dbReference type="InterPro" id="IPR040442">
    <property type="entry name" value="Pyrv_kinase-like_dom_sf"/>
</dbReference>
<keyword evidence="11" id="KW-0479">Metal-binding</keyword>
<dbReference type="Gene3D" id="3.20.20.60">
    <property type="entry name" value="Phosphoenolpyruvate-binding domains"/>
    <property type="match status" value="1"/>
</dbReference>
<sequence length="444" mass="49468">RVIRNLKGMEHTSVLEAPKGTIIVTLDLPPSEAALLNPDTIVGLACQRGGETSHTAIMAKAFGIPAVLGIEGLMERAQDGRPGIIDGYKGLLIINPKPKTISLYQHRIKEVADYERKLDQFRKLQPITKDGRHIELSANIELPAEVLAVKKNEAEGIGLFRTEFLYLSIGEPPTEEDQFEVYSWVVKEINPNPVIIRTYDLGGDKFIPNYEEANPFLGLRAIRFCLTEPAIFKTQLRAILRASHFGNVKIMFPMISTVEELKRARMILKGVMKELKQEGVPFDPNLEVGIMIETPSAALLADRLARYVDFFSIGSNDLTQYVLAVDRSNLKVARLFDHFHPSVLRLIRAVIEIGHKNHIWVGLCGELACDPMGLILLLGMGVDELSMNPLAIPTAKRIITSVKTKDLLPIAMRCLEFGTALEVRRYLTKELRSILPLEALGPPV</sequence>
<evidence type="ECO:0000256" key="1">
    <source>
        <dbReference type="ARBA" id="ARBA00000683"/>
    </source>
</evidence>
<comment type="caution">
    <text evidence="16">The sequence shown here is derived from an EMBL/GenBank/DDBJ whole genome shotgun (WGS) entry which is preliminary data.</text>
</comment>
<keyword evidence="7" id="KW-0963">Cytoplasm</keyword>
<evidence type="ECO:0000259" key="14">
    <source>
        <dbReference type="Pfam" id="PF00391"/>
    </source>
</evidence>
<evidence type="ECO:0000256" key="4">
    <source>
        <dbReference type="ARBA" id="ARBA00007837"/>
    </source>
</evidence>
<dbReference type="NCBIfam" id="TIGR01417">
    <property type="entry name" value="PTS_I_fam"/>
    <property type="match status" value="1"/>
</dbReference>
<dbReference type="Pfam" id="PF02896">
    <property type="entry name" value="PEP-utilizers_C"/>
    <property type="match status" value="1"/>
</dbReference>
<organism evidence="16 17">
    <name type="scientific">candidate division WOR-3 bacterium</name>
    <dbReference type="NCBI Taxonomy" id="2052148"/>
    <lineage>
        <taxon>Bacteria</taxon>
        <taxon>Bacteria division WOR-3</taxon>
    </lineage>
</organism>
<dbReference type="GO" id="GO:0005737">
    <property type="term" value="C:cytoplasm"/>
    <property type="evidence" value="ECO:0007669"/>
    <property type="project" value="UniProtKB-SubCell"/>
</dbReference>
<dbReference type="GO" id="GO:0008965">
    <property type="term" value="F:phosphoenolpyruvate-protein phosphotransferase activity"/>
    <property type="evidence" value="ECO:0007669"/>
    <property type="project" value="UniProtKB-EC"/>
</dbReference>
<keyword evidence="9 16" id="KW-0808">Transferase</keyword>
<evidence type="ECO:0000256" key="3">
    <source>
        <dbReference type="ARBA" id="ARBA00004496"/>
    </source>
</evidence>
<evidence type="ECO:0000256" key="5">
    <source>
        <dbReference type="ARBA" id="ARBA00012232"/>
    </source>
</evidence>
<dbReference type="GO" id="GO:0046872">
    <property type="term" value="F:metal ion binding"/>
    <property type="evidence" value="ECO:0007669"/>
    <property type="project" value="UniProtKB-KW"/>
</dbReference>
<accession>A0A660SMQ9</accession>
<reference evidence="16 17" key="1">
    <citation type="submission" date="2018-06" db="EMBL/GenBank/DDBJ databases">
        <title>Extensive metabolic versatility and redundancy in microbially diverse, dynamic hydrothermal sediments.</title>
        <authorList>
            <person name="Dombrowski N."/>
            <person name="Teske A."/>
            <person name="Baker B.J."/>
        </authorList>
    </citation>
    <scope>NUCLEOTIDE SEQUENCE [LARGE SCALE GENOMIC DNA]</scope>
    <source>
        <strain evidence="16">B36_G15</strain>
    </source>
</reference>
<evidence type="ECO:0000313" key="17">
    <source>
        <dbReference type="Proteomes" id="UP000268469"/>
    </source>
</evidence>
<comment type="catalytic activity">
    <reaction evidence="1">
        <text>L-histidyl-[protein] + phosphoenolpyruvate = N(pros)-phospho-L-histidyl-[protein] + pyruvate</text>
        <dbReference type="Rhea" id="RHEA:23880"/>
        <dbReference type="Rhea" id="RHEA-COMP:9745"/>
        <dbReference type="Rhea" id="RHEA-COMP:9746"/>
        <dbReference type="ChEBI" id="CHEBI:15361"/>
        <dbReference type="ChEBI" id="CHEBI:29979"/>
        <dbReference type="ChEBI" id="CHEBI:58702"/>
        <dbReference type="ChEBI" id="CHEBI:64837"/>
        <dbReference type="EC" id="2.7.3.9"/>
    </reaction>
</comment>
<dbReference type="Proteomes" id="UP000268469">
    <property type="component" value="Unassembled WGS sequence"/>
</dbReference>
<keyword evidence="6" id="KW-0813">Transport</keyword>
<evidence type="ECO:0000256" key="6">
    <source>
        <dbReference type="ARBA" id="ARBA00022448"/>
    </source>
</evidence>
<dbReference type="PROSITE" id="PS00742">
    <property type="entry name" value="PEP_ENZYMES_2"/>
    <property type="match status" value="1"/>
</dbReference>
<dbReference type="Pfam" id="PF00391">
    <property type="entry name" value="PEP-utilizers"/>
    <property type="match status" value="1"/>
</dbReference>
<evidence type="ECO:0000256" key="11">
    <source>
        <dbReference type="ARBA" id="ARBA00022723"/>
    </source>
</evidence>
<evidence type="ECO:0000313" key="16">
    <source>
        <dbReference type="EMBL" id="RKX71240.1"/>
    </source>
</evidence>
<evidence type="ECO:0000259" key="15">
    <source>
        <dbReference type="Pfam" id="PF02896"/>
    </source>
</evidence>
<evidence type="ECO:0000256" key="12">
    <source>
        <dbReference type="ARBA" id="ARBA00022777"/>
    </source>
</evidence>
<dbReference type="EC" id="2.7.3.9" evidence="5"/>
<keyword evidence="10" id="KW-0598">Phosphotransferase system</keyword>
<keyword evidence="8" id="KW-0762">Sugar transport</keyword>
<keyword evidence="16" id="KW-0670">Pyruvate</keyword>
<dbReference type="PRINTS" id="PR01736">
    <property type="entry name" value="PHPHTRNFRASE"/>
</dbReference>
<comment type="cofactor">
    <cofactor evidence="2">
        <name>Mg(2+)</name>
        <dbReference type="ChEBI" id="CHEBI:18420"/>
    </cofactor>
</comment>
<dbReference type="InterPro" id="IPR023151">
    <property type="entry name" value="PEP_util_CS"/>
</dbReference>
<dbReference type="EMBL" id="QNBE01000013">
    <property type="protein sequence ID" value="RKX71240.1"/>
    <property type="molecule type" value="Genomic_DNA"/>
</dbReference>
<dbReference type="GO" id="GO:0009401">
    <property type="term" value="P:phosphoenolpyruvate-dependent sugar phosphotransferase system"/>
    <property type="evidence" value="ECO:0007669"/>
    <property type="project" value="UniProtKB-KW"/>
</dbReference>